<evidence type="ECO:0000313" key="2">
    <source>
        <dbReference type="Proteomes" id="UP001415857"/>
    </source>
</evidence>
<dbReference type="Proteomes" id="UP001415857">
    <property type="component" value="Unassembled WGS sequence"/>
</dbReference>
<accession>A0AAP0X7N8</accession>
<keyword evidence="2" id="KW-1185">Reference proteome</keyword>
<comment type="caution">
    <text evidence="1">The sequence shown here is derived from an EMBL/GenBank/DDBJ whole genome shotgun (WGS) entry which is preliminary data.</text>
</comment>
<reference evidence="1 2" key="1">
    <citation type="journal article" date="2024" name="Plant J.">
        <title>Genome sequences and population genomics reveal climatic adaptation and genomic divergence between two closely related sweetgum species.</title>
        <authorList>
            <person name="Xu W.Q."/>
            <person name="Ren C.Q."/>
            <person name="Zhang X.Y."/>
            <person name="Comes H.P."/>
            <person name="Liu X.H."/>
            <person name="Li Y.G."/>
            <person name="Kettle C.J."/>
            <person name="Jalonen R."/>
            <person name="Gaisberger H."/>
            <person name="Ma Y.Z."/>
            <person name="Qiu Y.X."/>
        </authorList>
    </citation>
    <scope>NUCLEOTIDE SEQUENCE [LARGE SCALE GENOMIC DNA]</scope>
    <source>
        <strain evidence="1">Hangzhou</strain>
    </source>
</reference>
<dbReference type="EMBL" id="JBBPBK010000003">
    <property type="protein sequence ID" value="KAK9288220.1"/>
    <property type="molecule type" value="Genomic_DNA"/>
</dbReference>
<organism evidence="1 2">
    <name type="scientific">Liquidambar formosana</name>
    <name type="common">Formosan gum</name>
    <dbReference type="NCBI Taxonomy" id="63359"/>
    <lineage>
        <taxon>Eukaryota</taxon>
        <taxon>Viridiplantae</taxon>
        <taxon>Streptophyta</taxon>
        <taxon>Embryophyta</taxon>
        <taxon>Tracheophyta</taxon>
        <taxon>Spermatophyta</taxon>
        <taxon>Magnoliopsida</taxon>
        <taxon>eudicotyledons</taxon>
        <taxon>Gunneridae</taxon>
        <taxon>Pentapetalae</taxon>
        <taxon>Saxifragales</taxon>
        <taxon>Altingiaceae</taxon>
        <taxon>Liquidambar</taxon>
    </lineage>
</organism>
<protein>
    <submittedName>
        <fullName evidence="1">Uncharacterized protein</fullName>
    </submittedName>
</protein>
<sequence length="93" mass="10910">MPITVLSRRRLRYHLRPPFHVSNIQTHRASFYLSDRLPVPIDELKDLSADVKGVVHPLFECEVLRYPGLQQRHRRDGICPRWGCLYSSVEGEK</sequence>
<proteinExistence type="predicted"/>
<name>A0AAP0X7N8_LIQFO</name>
<evidence type="ECO:0000313" key="1">
    <source>
        <dbReference type="EMBL" id="KAK9288220.1"/>
    </source>
</evidence>
<dbReference type="AlphaFoldDB" id="A0AAP0X7N8"/>
<gene>
    <name evidence="1" type="ORF">L1049_016669</name>
</gene>